<dbReference type="Proteomes" id="UP000605986">
    <property type="component" value="Unassembled WGS sequence"/>
</dbReference>
<evidence type="ECO:0000313" key="3">
    <source>
        <dbReference type="EMBL" id="KAF4439750.1"/>
    </source>
</evidence>
<dbReference type="GO" id="GO:0008270">
    <property type="term" value="F:zinc ion binding"/>
    <property type="evidence" value="ECO:0007669"/>
    <property type="project" value="InterPro"/>
</dbReference>
<keyword evidence="1" id="KW-0539">Nucleus</keyword>
<evidence type="ECO:0000313" key="4">
    <source>
        <dbReference type="Proteomes" id="UP000605986"/>
    </source>
</evidence>
<dbReference type="EMBL" id="JAADJG010000673">
    <property type="protein sequence ID" value="KAF4439750.1"/>
    <property type="molecule type" value="Genomic_DNA"/>
</dbReference>
<dbReference type="GO" id="GO:0000981">
    <property type="term" value="F:DNA-binding transcription factor activity, RNA polymerase II-specific"/>
    <property type="evidence" value="ECO:0007669"/>
    <property type="project" value="InterPro"/>
</dbReference>
<dbReference type="PROSITE" id="PS00463">
    <property type="entry name" value="ZN2_CY6_FUNGAL_1"/>
    <property type="match status" value="1"/>
</dbReference>
<dbReference type="Pfam" id="PF00172">
    <property type="entry name" value="Zn_clus"/>
    <property type="match status" value="1"/>
</dbReference>
<name>A0A8H4JVE0_9HYPO</name>
<dbReference type="SMART" id="SM00066">
    <property type="entry name" value="GAL4"/>
    <property type="match status" value="1"/>
</dbReference>
<dbReference type="OrthoDB" id="4491390at2759"/>
<feature type="domain" description="Zn(2)-C6 fungal-type" evidence="2">
    <location>
        <begin position="6"/>
        <end position="34"/>
    </location>
</feature>
<dbReference type="PANTHER" id="PTHR38791">
    <property type="entry name" value="ZN(II)2CYS6 TRANSCRIPTION FACTOR (EUROFUNG)-RELATED-RELATED"/>
    <property type="match status" value="1"/>
</dbReference>
<evidence type="ECO:0000256" key="1">
    <source>
        <dbReference type="ARBA" id="ARBA00023242"/>
    </source>
</evidence>
<evidence type="ECO:0000259" key="2">
    <source>
        <dbReference type="PROSITE" id="PS50048"/>
    </source>
</evidence>
<dbReference type="InterPro" id="IPR036864">
    <property type="entry name" value="Zn2-C6_fun-type_DNA-bd_sf"/>
</dbReference>
<dbReference type="InterPro" id="IPR053175">
    <property type="entry name" value="DHMBA_Reg_Transcription_Factor"/>
</dbReference>
<proteinExistence type="predicted"/>
<dbReference type="SUPFAM" id="SSF57701">
    <property type="entry name" value="Zn2/Cys6 DNA-binding domain"/>
    <property type="match status" value="1"/>
</dbReference>
<dbReference type="PROSITE" id="PS50048">
    <property type="entry name" value="ZN2_CY6_FUNGAL_2"/>
    <property type="match status" value="1"/>
</dbReference>
<protein>
    <recommendedName>
        <fullName evidence="2">Zn(2)-C6 fungal-type domain-containing protein</fullName>
    </recommendedName>
</protein>
<reference evidence="3" key="1">
    <citation type="submission" date="2020-01" db="EMBL/GenBank/DDBJ databases">
        <title>Identification and distribution of gene clusters putatively required for synthesis of sphingolipid metabolism inhibitors in phylogenetically diverse species of the filamentous fungus Fusarium.</title>
        <authorList>
            <person name="Kim H.-S."/>
            <person name="Busman M."/>
            <person name="Brown D.W."/>
            <person name="Divon H."/>
            <person name="Uhlig S."/>
            <person name="Proctor R.H."/>
        </authorList>
    </citation>
    <scope>NUCLEOTIDE SEQUENCE</scope>
    <source>
        <strain evidence="3">NRRL 53441</strain>
    </source>
</reference>
<comment type="caution">
    <text evidence="3">The sequence shown here is derived from an EMBL/GenBank/DDBJ whole genome shotgun (WGS) entry which is preliminary data.</text>
</comment>
<accession>A0A8H4JVE0</accession>
<dbReference type="Gene3D" id="4.10.240.10">
    <property type="entry name" value="Zn(2)-C6 fungal-type DNA-binding domain"/>
    <property type="match status" value="1"/>
</dbReference>
<keyword evidence="4" id="KW-1185">Reference proteome</keyword>
<organism evidence="3 4">
    <name type="scientific">Fusarium austroafricanum</name>
    <dbReference type="NCBI Taxonomy" id="2364996"/>
    <lineage>
        <taxon>Eukaryota</taxon>
        <taxon>Fungi</taxon>
        <taxon>Dikarya</taxon>
        <taxon>Ascomycota</taxon>
        <taxon>Pezizomycotina</taxon>
        <taxon>Sordariomycetes</taxon>
        <taxon>Hypocreomycetidae</taxon>
        <taxon>Hypocreales</taxon>
        <taxon>Nectriaceae</taxon>
        <taxon>Fusarium</taxon>
        <taxon>Fusarium concolor species complex</taxon>
    </lineage>
</organism>
<dbReference type="InterPro" id="IPR001138">
    <property type="entry name" value="Zn2Cys6_DnaBD"/>
</dbReference>
<dbReference type="CDD" id="cd00067">
    <property type="entry name" value="GAL4"/>
    <property type="match status" value="1"/>
</dbReference>
<gene>
    <name evidence="3" type="ORF">F53441_12495</name>
</gene>
<dbReference type="AlphaFoldDB" id="A0A8H4JVE0"/>
<sequence length="492" mass="55369">MGTSRACLPCRTAKTKCDLKRPTCSLCTKRKIVCGGYASDSEYLFRDQNSTAKVNSERARRGSKHATNQFCLYGTDTHHDLSALNNDSLQNSSLSIPSPVLYKLEDRVLDIFYVEWVSRAYAERKNPGYLDLLPDMKAKAAPVSALNLAVEAFALVNARNFMSCNGNLMRMAFSRYGAALATVRQAIMQHTLVADDATLMAIMTIDMFEVVFMVREEPLKLHNNAIEYLLAVRGTEQIQSDIGLALYQMANHRLQVRQLGLGLGPLPVQLACIDMLDLSTPRYSLSKMQLGAQQTLAMSRDLSSFNWEELLLLIFQVQVNLDEYELWKACLPESWAPKHIKLADHSHVHQVLIARSFPFTAEVLVYEDPSIAHQMSFFYHGQLALRSALLDALFAMKNMFPDQADFEHEIETQQTAISSLTDVLVESGTPLLASIQFDDCGSLCLTAEKITLCYARGICWALQQEKRVSAEHKSFTYRAENWIRHQISLACK</sequence>